<sequence>MKNLIDKNNLVVAISHMIAGIVIMVGSINLVIANHYLEIAVATFGFLIIVLGVFVLFKCDNFVKFGMPILYLAIGILYLIGLILDATKGYFTFGFVTEIITMILFIAFSVVTILKNVLGMKNIWIHFTEVVLSFLMASTIFFTLFSDAFFGYRFTKMNQTVALQIFYLLLIFGGYTILAISTSLYPIEEEKKKSK</sequence>
<keyword evidence="3" id="KW-1185">Reference proteome</keyword>
<gene>
    <name evidence="2" type="ORF">EI71_00347</name>
</gene>
<comment type="caution">
    <text evidence="2">The sequence shown here is derived from an EMBL/GenBank/DDBJ whole genome shotgun (WGS) entry which is preliminary data.</text>
</comment>
<dbReference type="RefSeq" id="WP_119015515.1">
    <property type="nucleotide sequence ID" value="NZ_QXEV01000002.1"/>
</dbReference>
<feature type="transmembrane region" description="Helical" evidence="1">
    <location>
        <begin position="165"/>
        <end position="187"/>
    </location>
</feature>
<dbReference type="EMBL" id="QXEV01000002">
    <property type="protein sequence ID" value="RIA78395.1"/>
    <property type="molecule type" value="Genomic_DNA"/>
</dbReference>
<evidence type="ECO:0000313" key="2">
    <source>
        <dbReference type="EMBL" id="RIA78395.1"/>
    </source>
</evidence>
<keyword evidence="1" id="KW-0472">Membrane</keyword>
<feature type="transmembrane region" description="Helical" evidence="1">
    <location>
        <begin position="39"/>
        <end position="57"/>
    </location>
</feature>
<feature type="transmembrane region" description="Helical" evidence="1">
    <location>
        <begin position="12"/>
        <end position="33"/>
    </location>
</feature>
<protein>
    <submittedName>
        <fullName evidence="2">Uncharacterized protein</fullName>
    </submittedName>
</protein>
<reference evidence="2 3" key="1">
    <citation type="submission" date="2018-08" db="EMBL/GenBank/DDBJ databases">
        <title>Genomic Encyclopedia of Archaeal and Bacterial Type Strains, Phase II (KMG-II): from individual species to whole genera.</title>
        <authorList>
            <person name="Goeker M."/>
        </authorList>
    </citation>
    <scope>NUCLEOTIDE SEQUENCE [LARGE SCALE GENOMIC DNA]</scope>
    <source>
        <strain evidence="2 3">ATCC 27112</strain>
    </source>
</reference>
<organism evidence="2 3">
    <name type="scientific">Anaeroplasma bactoclasticum</name>
    <dbReference type="NCBI Taxonomy" id="2088"/>
    <lineage>
        <taxon>Bacteria</taxon>
        <taxon>Bacillati</taxon>
        <taxon>Mycoplasmatota</taxon>
        <taxon>Mollicutes</taxon>
        <taxon>Anaeroplasmatales</taxon>
        <taxon>Anaeroplasmataceae</taxon>
        <taxon>Anaeroplasma</taxon>
    </lineage>
</organism>
<feature type="transmembrane region" description="Helical" evidence="1">
    <location>
        <begin position="90"/>
        <end position="111"/>
    </location>
</feature>
<feature type="transmembrane region" description="Helical" evidence="1">
    <location>
        <begin position="123"/>
        <end position="145"/>
    </location>
</feature>
<evidence type="ECO:0000256" key="1">
    <source>
        <dbReference type="SAM" id="Phobius"/>
    </source>
</evidence>
<proteinExistence type="predicted"/>
<name>A0A397S1X4_9MOLU</name>
<keyword evidence="1" id="KW-1133">Transmembrane helix</keyword>
<keyword evidence="1" id="KW-0812">Transmembrane</keyword>
<evidence type="ECO:0000313" key="3">
    <source>
        <dbReference type="Proteomes" id="UP000266506"/>
    </source>
</evidence>
<accession>A0A397S1X4</accession>
<dbReference type="Proteomes" id="UP000266506">
    <property type="component" value="Unassembled WGS sequence"/>
</dbReference>
<dbReference type="InParanoid" id="A0A397S1X4"/>
<feature type="transmembrane region" description="Helical" evidence="1">
    <location>
        <begin position="69"/>
        <end position="84"/>
    </location>
</feature>
<dbReference type="AlphaFoldDB" id="A0A397S1X4"/>